<evidence type="ECO:0008006" key="4">
    <source>
        <dbReference type="Google" id="ProtNLM"/>
    </source>
</evidence>
<dbReference type="Proteomes" id="UP001500363">
    <property type="component" value="Unassembled WGS sequence"/>
</dbReference>
<dbReference type="Pfam" id="PF13795">
    <property type="entry name" value="HupE_UreJ_2"/>
    <property type="match status" value="1"/>
</dbReference>
<keyword evidence="1" id="KW-0812">Transmembrane</keyword>
<dbReference type="EMBL" id="BAAANC010000003">
    <property type="protein sequence ID" value="GAA1544982.1"/>
    <property type="molecule type" value="Genomic_DNA"/>
</dbReference>
<sequence length="407" mass="44125">MPTRNRPYAVARAAFTVLLLAVLGLALGAPFAAAHGFSSVVYVDVTAPERGHVRAELGLEYDLLVVSAADAENDDALFRAGTAAFDAQDPVAQAAALTAHAKSVNAYVGQRFTVAADGRACTPTQDGGYTMTERDGTPYALLVLDYACPEPADEHELRSELFPDSETYVKDTKTILTYDLDLKSGSAALDKEHRSFSTHQSTGERFWEFFRLGAEHLLTGIDHILFLLALIAGSRRLREVVLAATSFTLAHSVTFVLAALGIVHVPASFVEPVIALSIAVVAGWHLWRLRQRGLHAGELETIRNRHLSLDRAGWVRLGVVFCFGLVHGLGFASALGIDAAWSWQLLWSLLVFNLGLESVQLTIIALVFPILALLRRRTPITALWVTGVLSGGVAVTGLVWFVQRVAF</sequence>
<keyword evidence="1" id="KW-0472">Membrane</keyword>
<feature type="transmembrane region" description="Helical" evidence="1">
    <location>
        <begin position="216"/>
        <end position="233"/>
    </location>
</feature>
<feature type="transmembrane region" description="Helical" evidence="1">
    <location>
        <begin position="269"/>
        <end position="287"/>
    </location>
</feature>
<evidence type="ECO:0000313" key="2">
    <source>
        <dbReference type="EMBL" id="GAA1544982.1"/>
    </source>
</evidence>
<accession>A0ABP4MID9</accession>
<feature type="transmembrane region" description="Helical" evidence="1">
    <location>
        <begin position="349"/>
        <end position="374"/>
    </location>
</feature>
<evidence type="ECO:0000313" key="3">
    <source>
        <dbReference type="Proteomes" id="UP001500363"/>
    </source>
</evidence>
<dbReference type="RefSeq" id="WP_344179342.1">
    <property type="nucleotide sequence ID" value="NZ_BAAANC010000003.1"/>
</dbReference>
<organism evidence="2 3">
    <name type="scientific">Kribbella lupini</name>
    <dbReference type="NCBI Taxonomy" id="291602"/>
    <lineage>
        <taxon>Bacteria</taxon>
        <taxon>Bacillati</taxon>
        <taxon>Actinomycetota</taxon>
        <taxon>Actinomycetes</taxon>
        <taxon>Propionibacteriales</taxon>
        <taxon>Kribbellaceae</taxon>
        <taxon>Kribbella</taxon>
    </lineage>
</organism>
<proteinExistence type="predicted"/>
<name>A0ABP4MID9_9ACTN</name>
<protein>
    <recommendedName>
        <fullName evidence="4">HupE/UreJ protein</fullName>
    </recommendedName>
</protein>
<keyword evidence="1" id="KW-1133">Transmembrane helix</keyword>
<feature type="transmembrane region" description="Helical" evidence="1">
    <location>
        <begin position="381"/>
        <end position="402"/>
    </location>
</feature>
<dbReference type="InterPro" id="IPR032809">
    <property type="entry name" value="Put_HupE_UreJ"/>
</dbReference>
<keyword evidence="3" id="KW-1185">Reference proteome</keyword>
<comment type="caution">
    <text evidence="2">The sequence shown here is derived from an EMBL/GenBank/DDBJ whole genome shotgun (WGS) entry which is preliminary data.</text>
</comment>
<feature type="transmembrane region" description="Helical" evidence="1">
    <location>
        <begin position="240"/>
        <end position="263"/>
    </location>
</feature>
<gene>
    <name evidence="2" type="ORF">GCM10009741_55500</name>
</gene>
<reference evidence="3" key="1">
    <citation type="journal article" date="2019" name="Int. J. Syst. Evol. Microbiol.">
        <title>The Global Catalogue of Microorganisms (GCM) 10K type strain sequencing project: providing services to taxonomists for standard genome sequencing and annotation.</title>
        <authorList>
            <consortium name="The Broad Institute Genomics Platform"/>
            <consortium name="The Broad Institute Genome Sequencing Center for Infectious Disease"/>
            <person name="Wu L."/>
            <person name="Ma J."/>
        </authorList>
    </citation>
    <scope>NUCLEOTIDE SEQUENCE [LARGE SCALE GENOMIC DNA]</scope>
    <source>
        <strain evidence="3">JCM 14303</strain>
    </source>
</reference>
<feature type="transmembrane region" description="Helical" evidence="1">
    <location>
        <begin position="313"/>
        <end position="337"/>
    </location>
</feature>
<evidence type="ECO:0000256" key="1">
    <source>
        <dbReference type="SAM" id="Phobius"/>
    </source>
</evidence>